<accession>A0AAW1L266</accession>
<protein>
    <recommendedName>
        <fullName evidence="6">Glycine-rich protein</fullName>
    </recommendedName>
</protein>
<feature type="region of interest" description="Disordered" evidence="1">
    <location>
        <begin position="54"/>
        <end position="95"/>
    </location>
</feature>
<evidence type="ECO:0000313" key="4">
    <source>
        <dbReference type="EMBL" id="KAK9727017.1"/>
    </source>
</evidence>
<evidence type="ECO:0000313" key="5">
    <source>
        <dbReference type="Proteomes" id="UP001443914"/>
    </source>
</evidence>
<feature type="compositionally biased region" description="Gly residues" evidence="1">
    <location>
        <begin position="54"/>
        <end position="86"/>
    </location>
</feature>
<name>A0AAW1L266_SAPOF</name>
<evidence type="ECO:0000256" key="3">
    <source>
        <dbReference type="SAM" id="SignalP"/>
    </source>
</evidence>
<keyword evidence="3" id="KW-0732">Signal</keyword>
<keyword evidence="5" id="KW-1185">Reference proteome</keyword>
<dbReference type="Proteomes" id="UP001443914">
    <property type="component" value="Unassembled WGS sequence"/>
</dbReference>
<feature type="signal peptide" evidence="3">
    <location>
        <begin position="1"/>
        <end position="19"/>
    </location>
</feature>
<evidence type="ECO:0008006" key="6">
    <source>
        <dbReference type="Google" id="ProtNLM"/>
    </source>
</evidence>
<comment type="caution">
    <text evidence="4">The sequence shown here is derived from an EMBL/GenBank/DDBJ whole genome shotgun (WGS) entry which is preliminary data.</text>
</comment>
<feature type="transmembrane region" description="Helical" evidence="2">
    <location>
        <begin position="126"/>
        <end position="145"/>
    </location>
</feature>
<evidence type="ECO:0000256" key="2">
    <source>
        <dbReference type="SAM" id="Phobius"/>
    </source>
</evidence>
<sequence>MKFWVFAFSVLFLQIASHSSTLGTQEHYNFKNATAVAEDADIMHASVVGKRGGFGGGRGGGGGRSGGFGGGRGGGGGHSGGHAWGGGRKRRPRRGGMLPIYGGAGAAAGMAHCNHNHNRTSATSDAYAGLTLPLFLVTIVVSLFYA</sequence>
<gene>
    <name evidence="4" type="ORF">RND81_05G252500</name>
</gene>
<feature type="chain" id="PRO_5043889621" description="Glycine-rich protein" evidence="3">
    <location>
        <begin position="20"/>
        <end position="146"/>
    </location>
</feature>
<reference evidence="4" key="1">
    <citation type="submission" date="2024-03" db="EMBL/GenBank/DDBJ databases">
        <title>WGS assembly of Saponaria officinalis var. Norfolk2.</title>
        <authorList>
            <person name="Jenkins J."/>
            <person name="Shu S."/>
            <person name="Grimwood J."/>
            <person name="Barry K."/>
            <person name="Goodstein D."/>
            <person name="Schmutz J."/>
            <person name="Leebens-Mack J."/>
            <person name="Osbourn A."/>
        </authorList>
    </citation>
    <scope>NUCLEOTIDE SEQUENCE [LARGE SCALE GENOMIC DNA]</scope>
    <source>
        <strain evidence="4">JIC</strain>
    </source>
</reference>
<dbReference type="AlphaFoldDB" id="A0AAW1L266"/>
<evidence type="ECO:0000256" key="1">
    <source>
        <dbReference type="SAM" id="MobiDB-lite"/>
    </source>
</evidence>
<keyword evidence="2" id="KW-0812">Transmembrane</keyword>
<keyword evidence="2" id="KW-1133">Transmembrane helix</keyword>
<dbReference type="EMBL" id="JBDFQZ010000005">
    <property type="protein sequence ID" value="KAK9727017.1"/>
    <property type="molecule type" value="Genomic_DNA"/>
</dbReference>
<organism evidence="4 5">
    <name type="scientific">Saponaria officinalis</name>
    <name type="common">Common soapwort</name>
    <name type="synonym">Lychnis saponaria</name>
    <dbReference type="NCBI Taxonomy" id="3572"/>
    <lineage>
        <taxon>Eukaryota</taxon>
        <taxon>Viridiplantae</taxon>
        <taxon>Streptophyta</taxon>
        <taxon>Embryophyta</taxon>
        <taxon>Tracheophyta</taxon>
        <taxon>Spermatophyta</taxon>
        <taxon>Magnoliopsida</taxon>
        <taxon>eudicotyledons</taxon>
        <taxon>Gunneridae</taxon>
        <taxon>Pentapetalae</taxon>
        <taxon>Caryophyllales</taxon>
        <taxon>Caryophyllaceae</taxon>
        <taxon>Caryophylleae</taxon>
        <taxon>Saponaria</taxon>
    </lineage>
</organism>
<keyword evidence="2" id="KW-0472">Membrane</keyword>
<proteinExistence type="predicted"/>